<keyword evidence="3" id="KW-0833">Ubl conjugation pathway</keyword>
<dbReference type="PANTHER" id="PTHR31057">
    <property type="entry name" value="E3 UFM1-PROTEIN LIGASE 1"/>
    <property type="match status" value="1"/>
</dbReference>
<accession>A0A8W8JAJ4</accession>
<dbReference type="Pfam" id="PF25041">
    <property type="entry name" value="UFL1_C"/>
    <property type="match status" value="1"/>
</dbReference>
<evidence type="ECO:0000256" key="3">
    <source>
        <dbReference type="ARBA" id="ARBA00022786"/>
    </source>
</evidence>
<dbReference type="InterPro" id="IPR056580">
    <property type="entry name" value="Ufl1_dom"/>
</dbReference>
<evidence type="ECO:0000259" key="7">
    <source>
        <dbReference type="Pfam" id="PF25041"/>
    </source>
</evidence>
<dbReference type="GO" id="GO:1990592">
    <property type="term" value="P:protein K69-linked ufmylation"/>
    <property type="evidence" value="ECO:0007669"/>
    <property type="project" value="TreeGrafter"/>
</dbReference>
<evidence type="ECO:0000256" key="2">
    <source>
        <dbReference type="ARBA" id="ARBA00022679"/>
    </source>
</evidence>
<keyword evidence="9" id="KW-1185">Reference proteome</keyword>
<evidence type="ECO:0000259" key="6">
    <source>
        <dbReference type="Pfam" id="PF23659"/>
    </source>
</evidence>
<evidence type="ECO:0000256" key="1">
    <source>
        <dbReference type="ARBA" id="ARBA00010789"/>
    </source>
</evidence>
<proteinExistence type="inferred from homology"/>
<evidence type="ECO:0000313" key="8">
    <source>
        <dbReference type="EnsemblMetazoa" id="G17433.1:cds"/>
    </source>
</evidence>
<keyword evidence="2" id="KW-0808">Transferase</keyword>
<feature type="domain" description="E3 UFM1-protein ligase-like C-terminal" evidence="7">
    <location>
        <begin position="682"/>
        <end position="789"/>
    </location>
</feature>
<organism evidence="8 9">
    <name type="scientific">Magallana gigas</name>
    <name type="common">Pacific oyster</name>
    <name type="synonym">Crassostrea gigas</name>
    <dbReference type="NCBI Taxonomy" id="29159"/>
    <lineage>
        <taxon>Eukaryota</taxon>
        <taxon>Metazoa</taxon>
        <taxon>Spiralia</taxon>
        <taxon>Lophotrochozoa</taxon>
        <taxon>Mollusca</taxon>
        <taxon>Bivalvia</taxon>
        <taxon>Autobranchia</taxon>
        <taxon>Pteriomorphia</taxon>
        <taxon>Ostreida</taxon>
        <taxon>Ostreoidea</taxon>
        <taxon>Ostreidae</taxon>
        <taxon>Magallana</taxon>
    </lineage>
</organism>
<dbReference type="Pfam" id="PF25870">
    <property type="entry name" value="WHD_UFL1_5th"/>
    <property type="match status" value="1"/>
</dbReference>
<dbReference type="PANTHER" id="PTHR31057:SF0">
    <property type="entry name" value="E3 UFM1-PROTEIN LIGASE 1"/>
    <property type="match status" value="1"/>
</dbReference>
<evidence type="ECO:0008006" key="10">
    <source>
        <dbReference type="Google" id="ProtNLM"/>
    </source>
</evidence>
<name>A0A8W8JAJ4_MAGGI</name>
<dbReference type="InterPro" id="IPR056761">
    <property type="entry name" value="Ufl1-like_C"/>
</dbReference>
<dbReference type="InterPro" id="IPR056579">
    <property type="entry name" value="Ufl1_N"/>
</dbReference>
<sequence length="801" mass="91108">MADWEEVKRLAADFQLAQLTSTKQKLSERNVIEIVAKLVEQKLIEVIHTLDGKEYLTYQELAKEIQDELFVHGGRINLVDLQQILNVDFRHIEDKVTEMVKQDKSLMLVLGQLVDKNYLDSMAEEVNDKLQDKGYLTMVDITKQYDLPADFVSSHIRERIGKIIKGKLDSQDRDVIYTAAFVTRMKCQIRGALSAVTRPTTVAVVMQRYGFQERLFFSILEEMVHTGQLKGSLVGRQEKMMYIPDIYTRAQNEWVDSFYRQNGYLEYDTLIRLGISDPKTFIKKHFKSEPIVYLKRVCVGSGLIDQTEASIEEAMSTDGYADVTPFLPSIFSEEDCHLLLQECVKKQTDAIICCDTIVTSQKYISKWKQPFASLVQKKAEKDARSNPQLFLGMEKKGGGASKSSMLDDGSKEDRRDQRKKKQAELSPSWLIEVAPGCYQMVVKGSTKSGGGTQGREVKMKSTKKKYMKGKGDQGGESDEEEVSKSRGAEIQFMSVEEMVEELKKQPELRDCPEDFITEIATQIHRPLSREYQEKAVEVLRSTAVQGSGSGKRKTHSDLQERLSGLWTNVLLFEKGAKLFPEETEAILTKHLLKTVCSDITNIVVNVLGHEHMLSNSEEEENFTPESRLKMIGKLPESVQQIVAKLNSSLNGKSLEDFYKQLEALCGPQHLGILLRKPDKRKERQLIFNHRQALLEQLSQETDAAMLLHLSVVVLFQTFTSNIVHAPGKCVPQIVTFLQPYLPPEQHDLLTRMQDLVIQQMKLQSEDKDGSEVMAEMDKLKPQVVDMATKTKKTSPKQEEEK</sequence>
<evidence type="ECO:0000256" key="4">
    <source>
        <dbReference type="SAM" id="MobiDB-lite"/>
    </source>
</evidence>
<dbReference type="AlphaFoldDB" id="A0A8W8JAJ4"/>
<feature type="region of interest" description="Disordered" evidence="4">
    <location>
        <begin position="445"/>
        <end position="486"/>
    </location>
</feature>
<dbReference type="Pfam" id="PF09743">
    <property type="entry name" value="E3_UFM1_ligase"/>
    <property type="match status" value="1"/>
</dbReference>
<protein>
    <recommendedName>
        <fullName evidence="10">E3 UFM1-protein ligase 1</fullName>
    </recommendedName>
</protein>
<dbReference type="GO" id="GO:0032434">
    <property type="term" value="P:regulation of proteasomal ubiquitin-dependent protein catabolic process"/>
    <property type="evidence" value="ECO:0007669"/>
    <property type="project" value="TreeGrafter"/>
</dbReference>
<feature type="domain" description="E3 UFM1-protein ligase 1-like" evidence="6">
    <location>
        <begin position="555"/>
        <end position="677"/>
    </location>
</feature>
<dbReference type="OrthoDB" id="10258297at2759"/>
<dbReference type="GO" id="GO:0034976">
    <property type="term" value="P:response to endoplasmic reticulum stress"/>
    <property type="evidence" value="ECO:0007669"/>
    <property type="project" value="TreeGrafter"/>
</dbReference>
<dbReference type="EnsemblMetazoa" id="G17433.1">
    <property type="protein sequence ID" value="G17433.1:cds"/>
    <property type="gene ID" value="G17433"/>
</dbReference>
<comment type="similarity">
    <text evidence="1">Belongs to the UFL1 family.</text>
</comment>
<feature type="region of interest" description="Disordered" evidence="4">
    <location>
        <begin position="385"/>
        <end position="424"/>
    </location>
</feature>
<dbReference type="Pfam" id="PF23659">
    <property type="entry name" value="UFL1"/>
    <property type="match status" value="1"/>
</dbReference>
<dbReference type="GO" id="GO:0061666">
    <property type="term" value="F:UFM1 ligase activity"/>
    <property type="evidence" value="ECO:0007669"/>
    <property type="project" value="InterPro"/>
</dbReference>
<dbReference type="OMA" id="CILHASG"/>
<evidence type="ECO:0000313" key="9">
    <source>
        <dbReference type="Proteomes" id="UP000005408"/>
    </source>
</evidence>
<dbReference type="GO" id="GO:0005789">
    <property type="term" value="C:endoplasmic reticulum membrane"/>
    <property type="evidence" value="ECO:0007669"/>
    <property type="project" value="TreeGrafter"/>
</dbReference>
<feature type="region of interest" description="Disordered" evidence="4">
    <location>
        <begin position="777"/>
        <end position="801"/>
    </location>
</feature>
<reference evidence="8" key="1">
    <citation type="submission" date="2022-08" db="UniProtKB">
        <authorList>
            <consortium name="EnsemblMetazoa"/>
        </authorList>
    </citation>
    <scope>IDENTIFICATION</scope>
    <source>
        <strain evidence="8">05x7-T-G4-1.051#20</strain>
    </source>
</reference>
<feature type="domain" description="E3 UFM1-protein ligase 1-like N-terminal" evidence="5">
    <location>
        <begin position="6"/>
        <end position="282"/>
    </location>
</feature>
<dbReference type="InterPro" id="IPR018611">
    <property type="entry name" value="Ufl1"/>
</dbReference>
<dbReference type="Proteomes" id="UP000005408">
    <property type="component" value="Unassembled WGS sequence"/>
</dbReference>
<evidence type="ECO:0000259" key="5">
    <source>
        <dbReference type="Pfam" id="PF09743"/>
    </source>
</evidence>